<keyword evidence="8" id="KW-0238">DNA-binding</keyword>
<dbReference type="Gene3D" id="3.90.320.10">
    <property type="match status" value="1"/>
</dbReference>
<sequence>MQIVNYTSFQDVANQERLKEALDVQRNEKGPVFYLLPSGRWLQEARKKQPGLRYTTFDDLATFIVSEAEEDVIYIGEQERTLFFQNMLKLDPKYRSFNENQSKVRGLADTYGQLKRLGLELEQTPQSLKEFMPLFTQYEDQTVKSQKMYDPENTVLKAVSLLKSKKTMVSTIYIDGFIDFSPLQYMLLKALVEAGLTINLYLPSSLSHPIIEGTLKDLEALGFDSSLKEEVEGATDVDVNVWSASTTAEEWRAVLQDIQLAPYCYEEIGIVLVDEREGMKHLEQYAKMYEVPLEKSKKRPLSKSISIQLLMMTITQDFSHQSRFDLLPLMDKMLALQAIKGVEYAKAKEAFLSTGDFIHKGIAELYARIQEVTWRKTSTFYQYIKQVILVIGALRLEEGWVKAAVSEVDTERLKDYIFEQRALEKIEDILSEYAEQLDSKQLTLLEMSLDVFSDWLKEVGEQTELFIERGSRRGVAIHTWRDLGLFKGKRLYVVGMNEGAYPAIHNLGGYVTEKDLYELPIEGALPTQEHFRSKQQAYLEQIFYSSEEVIFSYKKGLDPNHPLLPSPFIEEWYQKGVKEYTFESRMKQPVSFTENDQEEKVAFHLGLGKEVRDKGILLEQLMNRLKRLETAEEPIDVAYQERLTKDIVSVTELESYARCPFRHGLERVLHIEEAKQMKERISPLDIGQLVHLIIEEVYKELNLVGVPFGECPEELKSQVPILLREKFEVLWGEIEAASLEISRLDLMLAKENWWRKLNRWWQAERKHFWDNPQLAAMKIHALESSVRLELEIEGNKILTLTGKVDRVDVDDSGFAIYDYKTGFAQVKLEEEVRSGLKLQLPLYARAMRAGLTTAENEMRAHGASYISLREPEKRAGNGIWHSEHIGKGSKFLVHHSCKNKEDDLGGDPFMDTYELKEKVGQLWKGTRSEFPVRPLDCSSHCPYQSVCRVTEDQKEGL</sequence>
<dbReference type="Pfam" id="PF12705">
    <property type="entry name" value="PDDEXK_1"/>
    <property type="match status" value="1"/>
</dbReference>
<name>A0ABU3XAL3_9BACI</name>
<gene>
    <name evidence="11" type="ORF">RYX56_11215</name>
</gene>
<keyword evidence="1" id="KW-0540">Nuclease</keyword>
<evidence type="ECO:0000256" key="3">
    <source>
        <dbReference type="ARBA" id="ARBA00022763"/>
    </source>
</evidence>
<evidence type="ECO:0000256" key="4">
    <source>
        <dbReference type="ARBA" id="ARBA00022801"/>
    </source>
</evidence>
<dbReference type="Proteomes" id="UP001287282">
    <property type="component" value="Unassembled WGS sequence"/>
</dbReference>
<dbReference type="EMBL" id="JAWJBA010000003">
    <property type="protein sequence ID" value="MDV2684939.1"/>
    <property type="molecule type" value="Genomic_DNA"/>
</dbReference>
<dbReference type="InterPro" id="IPR027417">
    <property type="entry name" value="P-loop_NTPase"/>
</dbReference>
<feature type="domain" description="PD-(D/E)XK endonuclease-like" evidence="10">
    <location>
        <begin position="648"/>
        <end position="948"/>
    </location>
</feature>
<protein>
    <submittedName>
        <fullName evidence="11">PD-(D/E)XK nuclease family protein</fullName>
    </submittedName>
</protein>
<dbReference type="InterPro" id="IPR038726">
    <property type="entry name" value="PDDEXK_AddAB-type"/>
</dbReference>
<reference evidence="11 12" key="1">
    <citation type="submission" date="2023-10" db="EMBL/GenBank/DDBJ databases">
        <title>Screening of Alkalihalobacillus lindianensis BZ-TG-R113 and Its Alleviation of Salt Stress on Rapeseed Growth.</title>
        <authorList>
            <person name="Zhao B."/>
            <person name="Guo T."/>
        </authorList>
    </citation>
    <scope>NUCLEOTIDE SEQUENCE [LARGE SCALE GENOMIC DNA]</scope>
    <source>
        <strain evidence="11 12">BZ-TG-R113</strain>
    </source>
</reference>
<keyword evidence="2" id="KW-0547">Nucleotide-binding</keyword>
<proteinExistence type="predicted"/>
<keyword evidence="12" id="KW-1185">Reference proteome</keyword>
<evidence type="ECO:0000256" key="1">
    <source>
        <dbReference type="ARBA" id="ARBA00022722"/>
    </source>
</evidence>
<evidence type="ECO:0000256" key="8">
    <source>
        <dbReference type="ARBA" id="ARBA00023125"/>
    </source>
</evidence>
<dbReference type="InterPro" id="IPR011604">
    <property type="entry name" value="PDDEXK-like_dom_sf"/>
</dbReference>
<dbReference type="SUPFAM" id="SSF52980">
    <property type="entry name" value="Restriction endonuclease-like"/>
    <property type="match status" value="1"/>
</dbReference>
<keyword evidence="5" id="KW-0347">Helicase</keyword>
<comment type="caution">
    <text evidence="11">The sequence shown here is derived from an EMBL/GenBank/DDBJ whole genome shotgun (WGS) entry which is preliminary data.</text>
</comment>
<keyword evidence="6" id="KW-0269">Exonuclease</keyword>
<dbReference type="InterPro" id="IPR011335">
    <property type="entry name" value="Restrct_endonuc-II-like"/>
</dbReference>
<evidence type="ECO:0000256" key="5">
    <source>
        <dbReference type="ARBA" id="ARBA00022806"/>
    </source>
</evidence>
<keyword evidence="7" id="KW-0067">ATP-binding</keyword>
<accession>A0ABU3XAL3</accession>
<evidence type="ECO:0000256" key="7">
    <source>
        <dbReference type="ARBA" id="ARBA00022840"/>
    </source>
</evidence>
<evidence type="ECO:0000256" key="2">
    <source>
        <dbReference type="ARBA" id="ARBA00022741"/>
    </source>
</evidence>
<organism evidence="11 12">
    <name type="scientific">Alkalihalophilus lindianensis</name>
    <dbReference type="NCBI Taxonomy" id="1630542"/>
    <lineage>
        <taxon>Bacteria</taxon>
        <taxon>Bacillati</taxon>
        <taxon>Bacillota</taxon>
        <taxon>Bacilli</taxon>
        <taxon>Bacillales</taxon>
        <taxon>Bacillaceae</taxon>
        <taxon>Alkalihalophilus</taxon>
    </lineage>
</organism>
<evidence type="ECO:0000313" key="12">
    <source>
        <dbReference type="Proteomes" id="UP001287282"/>
    </source>
</evidence>
<keyword evidence="3" id="KW-0227">DNA damage</keyword>
<evidence type="ECO:0000256" key="6">
    <source>
        <dbReference type="ARBA" id="ARBA00022839"/>
    </source>
</evidence>
<dbReference type="RefSeq" id="WP_317122141.1">
    <property type="nucleotide sequence ID" value="NZ_JAWJBA010000003.1"/>
</dbReference>
<evidence type="ECO:0000313" key="11">
    <source>
        <dbReference type="EMBL" id="MDV2684939.1"/>
    </source>
</evidence>
<keyword evidence="4" id="KW-0378">Hydrolase</keyword>
<evidence type="ECO:0000256" key="9">
    <source>
        <dbReference type="ARBA" id="ARBA00023204"/>
    </source>
</evidence>
<dbReference type="SUPFAM" id="SSF52540">
    <property type="entry name" value="P-loop containing nucleoside triphosphate hydrolases"/>
    <property type="match status" value="2"/>
</dbReference>
<keyword evidence="9" id="KW-0234">DNA repair</keyword>
<evidence type="ECO:0000259" key="10">
    <source>
        <dbReference type="Pfam" id="PF12705"/>
    </source>
</evidence>